<evidence type="ECO:0000313" key="3">
    <source>
        <dbReference type="Proteomes" id="UP000198960"/>
    </source>
</evidence>
<dbReference type="EMBL" id="FOEE01000020">
    <property type="protein sequence ID" value="SEP26733.1"/>
    <property type="molecule type" value="Genomic_DNA"/>
</dbReference>
<dbReference type="Proteomes" id="UP000198960">
    <property type="component" value="Unassembled WGS sequence"/>
</dbReference>
<dbReference type="AlphaFoldDB" id="A0A1H8WGU3"/>
<dbReference type="OrthoDB" id="3574881at2"/>
<evidence type="ECO:0000259" key="1">
    <source>
        <dbReference type="Pfam" id="PF12680"/>
    </source>
</evidence>
<dbReference type="InterPro" id="IPR032710">
    <property type="entry name" value="NTF2-like_dom_sf"/>
</dbReference>
<proteinExistence type="predicted"/>
<organism evidence="2 3">
    <name type="scientific">Trujillonella endophytica</name>
    <dbReference type="NCBI Taxonomy" id="673521"/>
    <lineage>
        <taxon>Bacteria</taxon>
        <taxon>Bacillati</taxon>
        <taxon>Actinomycetota</taxon>
        <taxon>Actinomycetes</taxon>
        <taxon>Geodermatophilales</taxon>
        <taxon>Geodermatophilaceae</taxon>
        <taxon>Trujillonella</taxon>
    </lineage>
</organism>
<protein>
    <submittedName>
        <fullName evidence="2">SnoaL-like domain-containing protein</fullName>
    </submittedName>
</protein>
<dbReference type="Gene3D" id="3.10.450.50">
    <property type="match status" value="1"/>
</dbReference>
<reference evidence="3" key="1">
    <citation type="submission" date="2016-10" db="EMBL/GenBank/DDBJ databases">
        <authorList>
            <person name="Varghese N."/>
            <person name="Submissions S."/>
        </authorList>
    </citation>
    <scope>NUCLEOTIDE SEQUENCE [LARGE SCALE GENOMIC DNA]</scope>
    <source>
        <strain evidence="3">DSM 45413</strain>
    </source>
</reference>
<dbReference type="SUPFAM" id="SSF54427">
    <property type="entry name" value="NTF2-like"/>
    <property type="match status" value="1"/>
</dbReference>
<sequence>MASANLQAYEQLMKAAEFEHDITSDRSRNAMWDAFTEDYEIVEPPSLPHGGVYKGREEWARMNAKMRSLWAQKVTPLHIWDLPEQDLIILYTDMEWTAHETGRTVRFPAVELLHFRDAKICRVEMFLQDTKVILDTLGPGAGRP</sequence>
<evidence type="ECO:0000313" key="2">
    <source>
        <dbReference type="EMBL" id="SEP26733.1"/>
    </source>
</evidence>
<gene>
    <name evidence="2" type="ORF">SAMN05660991_04385</name>
</gene>
<dbReference type="RefSeq" id="WP_091948916.1">
    <property type="nucleotide sequence ID" value="NZ_FOEE01000020.1"/>
</dbReference>
<dbReference type="STRING" id="673521.SAMN05660991_04385"/>
<dbReference type="InterPro" id="IPR037401">
    <property type="entry name" value="SnoaL-like"/>
</dbReference>
<feature type="domain" description="SnoaL-like" evidence="1">
    <location>
        <begin position="28"/>
        <end position="122"/>
    </location>
</feature>
<accession>A0A1H8WGU3</accession>
<keyword evidence="3" id="KW-1185">Reference proteome</keyword>
<dbReference type="Pfam" id="PF12680">
    <property type="entry name" value="SnoaL_2"/>
    <property type="match status" value="1"/>
</dbReference>
<name>A0A1H8WGU3_9ACTN</name>